<evidence type="ECO:0008006" key="3">
    <source>
        <dbReference type="Google" id="ProtNLM"/>
    </source>
</evidence>
<dbReference type="PhylomeDB" id="A0A167TBZ6"/>
<name>A0A167TBZ6_PENCH</name>
<dbReference type="EMBL" id="CM002799">
    <property type="protein sequence ID" value="KZN88106.1"/>
    <property type="molecule type" value="Genomic_DNA"/>
</dbReference>
<gene>
    <name evidence="2" type="ORF">EN45_066770</name>
</gene>
<evidence type="ECO:0000256" key="1">
    <source>
        <dbReference type="SAM" id="SignalP"/>
    </source>
</evidence>
<accession>A0A167TBZ6</accession>
<dbReference type="AlphaFoldDB" id="A0A167TBZ6"/>
<organism evidence="2">
    <name type="scientific">Penicillium chrysogenum</name>
    <name type="common">Penicillium notatum</name>
    <dbReference type="NCBI Taxonomy" id="5076"/>
    <lineage>
        <taxon>Eukaryota</taxon>
        <taxon>Fungi</taxon>
        <taxon>Dikarya</taxon>
        <taxon>Ascomycota</taxon>
        <taxon>Pezizomycotina</taxon>
        <taxon>Eurotiomycetes</taxon>
        <taxon>Eurotiomycetidae</taxon>
        <taxon>Eurotiales</taxon>
        <taxon>Aspergillaceae</taxon>
        <taxon>Penicillium</taxon>
        <taxon>Penicillium chrysogenum species complex</taxon>
    </lineage>
</organism>
<evidence type="ECO:0000313" key="2">
    <source>
        <dbReference type="EMBL" id="KZN88106.1"/>
    </source>
</evidence>
<feature type="signal peptide" evidence="1">
    <location>
        <begin position="1"/>
        <end position="25"/>
    </location>
</feature>
<sequence>MKLNLATILATTMAVTVTAAPALEALKITTRATTVDQIDGAHTNFIDVWKEDGMNRWRWEYAGASCDDFKNAAKTTAAGRINNLQCIEEEGKTFFDSNQSVGVAGDRHIIRAMKELTGQPCCDMGLPDWGLDSCLEMFRTSDGCEFTQS</sequence>
<proteinExistence type="predicted"/>
<reference evidence="2" key="1">
    <citation type="journal article" date="2014" name="Genome Announc.">
        <title>Complete sequencing and chromosome-scale genome assembly of the industrial progenitor strain P2niaD18 from the penicillin producer Penicillium chrysogenum.</title>
        <authorList>
            <person name="Specht T."/>
            <person name="Dahlmann T.A."/>
            <person name="Zadra I."/>
            <person name="Kurnsteiner H."/>
            <person name="Kuck U."/>
        </authorList>
    </citation>
    <scope>NUCLEOTIDE SEQUENCE [LARGE SCALE GENOMIC DNA]</scope>
    <source>
        <strain evidence="2">P2niaD18</strain>
    </source>
</reference>
<protein>
    <recommendedName>
        <fullName evidence="3">Ecp2 effector protein domain-containing protein</fullName>
    </recommendedName>
</protein>
<feature type="chain" id="PRO_5007892534" description="Ecp2 effector protein domain-containing protein" evidence="1">
    <location>
        <begin position="26"/>
        <end position="149"/>
    </location>
</feature>
<keyword evidence="1" id="KW-0732">Signal</keyword>
<dbReference type="Proteomes" id="UP000076449">
    <property type="component" value="Chromosome II"/>
</dbReference>